<evidence type="ECO:0000256" key="3">
    <source>
        <dbReference type="ARBA" id="ARBA00022448"/>
    </source>
</evidence>
<evidence type="ECO:0000256" key="5">
    <source>
        <dbReference type="ARBA" id="ARBA00023136"/>
    </source>
</evidence>
<dbReference type="EMBL" id="DS470338">
    <property type="protein sequence ID" value="EDO29708.1"/>
    <property type="molecule type" value="Genomic_DNA"/>
</dbReference>
<evidence type="ECO:0000259" key="6">
    <source>
        <dbReference type="Pfam" id="PF01602"/>
    </source>
</evidence>
<evidence type="ECO:0000256" key="4">
    <source>
        <dbReference type="ARBA" id="ARBA00022927"/>
    </source>
</evidence>
<dbReference type="InterPro" id="IPR011989">
    <property type="entry name" value="ARM-like"/>
</dbReference>
<dbReference type="InParanoid" id="A7T2V6"/>
<sequence>SLDPEQKEYLIEVIEKLLKDKTTLVAGSAVMAFEEVCPERIDLIHKNYRKLCQLLVDIDEWGQVTVIHMLTRYARTQFLDPNQ</sequence>
<evidence type="ECO:0000256" key="2">
    <source>
        <dbReference type="ARBA" id="ARBA00006613"/>
    </source>
</evidence>
<dbReference type="PhylomeDB" id="A7T2V6"/>
<dbReference type="GO" id="GO:0012505">
    <property type="term" value="C:endomembrane system"/>
    <property type="evidence" value="ECO:0007669"/>
    <property type="project" value="UniProtKB-SubCell"/>
</dbReference>
<dbReference type="eggNOG" id="KOG1060">
    <property type="taxonomic scope" value="Eukaryota"/>
</dbReference>
<dbReference type="HOGENOM" id="CLU_2549553_0_0_1"/>
<dbReference type="GO" id="GO:0006886">
    <property type="term" value="P:intracellular protein transport"/>
    <property type="evidence" value="ECO:0007669"/>
    <property type="project" value="InterPro"/>
</dbReference>
<dbReference type="STRING" id="45351.A7T2V6"/>
<dbReference type="Proteomes" id="UP000001593">
    <property type="component" value="Unassembled WGS sequence"/>
</dbReference>
<feature type="domain" description="Clathrin/coatomer adaptor adaptin-like N-terminal" evidence="6">
    <location>
        <begin position="3"/>
        <end position="81"/>
    </location>
</feature>
<keyword evidence="8" id="KW-1185">Reference proteome</keyword>
<name>A7T2V6_NEMVE</name>
<organism evidence="7 8">
    <name type="scientific">Nematostella vectensis</name>
    <name type="common">Starlet sea anemone</name>
    <dbReference type="NCBI Taxonomy" id="45351"/>
    <lineage>
        <taxon>Eukaryota</taxon>
        <taxon>Metazoa</taxon>
        <taxon>Cnidaria</taxon>
        <taxon>Anthozoa</taxon>
        <taxon>Hexacorallia</taxon>
        <taxon>Actiniaria</taxon>
        <taxon>Edwardsiidae</taxon>
        <taxon>Nematostella</taxon>
    </lineage>
</organism>
<dbReference type="SUPFAM" id="SSF48371">
    <property type="entry name" value="ARM repeat"/>
    <property type="match status" value="1"/>
</dbReference>
<dbReference type="GO" id="GO:0030117">
    <property type="term" value="C:membrane coat"/>
    <property type="evidence" value="ECO:0007669"/>
    <property type="project" value="InterPro"/>
</dbReference>
<dbReference type="PANTHER" id="PTHR11134">
    <property type="entry name" value="ADAPTOR COMPLEX SUBUNIT BETA FAMILY MEMBER"/>
    <property type="match status" value="1"/>
</dbReference>
<evidence type="ECO:0000313" key="7">
    <source>
        <dbReference type="EMBL" id="EDO29708.1"/>
    </source>
</evidence>
<dbReference type="InterPro" id="IPR026739">
    <property type="entry name" value="AP_beta"/>
</dbReference>
<keyword evidence="5" id="KW-0472">Membrane</keyword>
<comment type="similarity">
    <text evidence="2">Belongs to the adaptor complexes large subunit family.</text>
</comment>
<keyword evidence="4" id="KW-0653">Protein transport</keyword>
<reference evidence="7 8" key="1">
    <citation type="journal article" date="2007" name="Science">
        <title>Sea anemone genome reveals ancestral eumetazoan gene repertoire and genomic organization.</title>
        <authorList>
            <person name="Putnam N.H."/>
            <person name="Srivastava M."/>
            <person name="Hellsten U."/>
            <person name="Dirks B."/>
            <person name="Chapman J."/>
            <person name="Salamov A."/>
            <person name="Terry A."/>
            <person name="Shapiro H."/>
            <person name="Lindquist E."/>
            <person name="Kapitonov V.V."/>
            <person name="Jurka J."/>
            <person name="Genikhovich G."/>
            <person name="Grigoriev I.V."/>
            <person name="Lucas S.M."/>
            <person name="Steele R.E."/>
            <person name="Finnerty J.R."/>
            <person name="Technau U."/>
            <person name="Martindale M.Q."/>
            <person name="Rokhsar D.S."/>
        </authorList>
    </citation>
    <scope>NUCLEOTIDE SEQUENCE [LARGE SCALE GENOMIC DNA]</scope>
    <source>
        <strain evidence="8">CH2 X CH6</strain>
    </source>
</reference>
<gene>
    <name evidence="7" type="ORF">NEMVEDRAFT_v1g5735</name>
</gene>
<proteinExistence type="inferred from homology"/>
<dbReference type="KEGG" id="nve:5500350"/>
<dbReference type="GO" id="GO:0016192">
    <property type="term" value="P:vesicle-mediated transport"/>
    <property type="evidence" value="ECO:0007669"/>
    <property type="project" value="InterPro"/>
</dbReference>
<protein>
    <recommendedName>
        <fullName evidence="6">Clathrin/coatomer adaptor adaptin-like N-terminal domain-containing protein</fullName>
    </recommendedName>
</protein>
<dbReference type="InterPro" id="IPR016024">
    <property type="entry name" value="ARM-type_fold"/>
</dbReference>
<dbReference type="Gene3D" id="1.25.10.10">
    <property type="entry name" value="Leucine-rich Repeat Variant"/>
    <property type="match status" value="1"/>
</dbReference>
<dbReference type="AlphaFoldDB" id="A7T2V6"/>
<keyword evidence="3" id="KW-0813">Transport</keyword>
<feature type="non-terminal residue" evidence="7">
    <location>
        <position position="1"/>
    </location>
</feature>
<dbReference type="InterPro" id="IPR002553">
    <property type="entry name" value="Clathrin/coatomer_adapt-like_N"/>
</dbReference>
<comment type="subcellular location">
    <subcellularLocation>
        <location evidence="1">Endomembrane system</location>
    </subcellularLocation>
</comment>
<evidence type="ECO:0000256" key="1">
    <source>
        <dbReference type="ARBA" id="ARBA00004308"/>
    </source>
</evidence>
<dbReference type="Pfam" id="PF01602">
    <property type="entry name" value="Adaptin_N"/>
    <property type="match status" value="1"/>
</dbReference>
<feature type="non-terminal residue" evidence="7">
    <location>
        <position position="83"/>
    </location>
</feature>
<evidence type="ECO:0000313" key="8">
    <source>
        <dbReference type="Proteomes" id="UP000001593"/>
    </source>
</evidence>
<accession>A7T2V6</accession>